<name>A0A437K2V5_9BACI</name>
<proteinExistence type="predicted"/>
<dbReference type="EMBL" id="RZTZ01000026">
    <property type="protein sequence ID" value="RVT56541.1"/>
    <property type="molecule type" value="Genomic_DNA"/>
</dbReference>
<dbReference type="AlphaFoldDB" id="A0A437K2V5"/>
<comment type="caution">
    <text evidence="1">The sequence shown here is derived from an EMBL/GenBank/DDBJ whole genome shotgun (WGS) entry which is preliminary data.</text>
</comment>
<protein>
    <submittedName>
        <fullName evidence="1">Uncharacterized protein</fullName>
    </submittedName>
</protein>
<dbReference type="RefSeq" id="WP_127742820.1">
    <property type="nucleotide sequence ID" value="NZ_RZTZ01000026.1"/>
</dbReference>
<evidence type="ECO:0000313" key="1">
    <source>
        <dbReference type="EMBL" id="RVT56541.1"/>
    </source>
</evidence>
<organism evidence="1 2">
    <name type="scientific">Niallia taxi</name>
    <dbReference type="NCBI Taxonomy" id="2499688"/>
    <lineage>
        <taxon>Bacteria</taxon>
        <taxon>Bacillati</taxon>
        <taxon>Bacillota</taxon>
        <taxon>Bacilli</taxon>
        <taxon>Bacillales</taxon>
        <taxon>Bacillaceae</taxon>
        <taxon>Niallia</taxon>
    </lineage>
</organism>
<evidence type="ECO:0000313" key="2">
    <source>
        <dbReference type="Proteomes" id="UP000288024"/>
    </source>
</evidence>
<sequence length="115" mass="13526">MSDFSSITEKVHTTYRFLSEDEMNGKSSNLNKPLEDVLEDINRLGNLLKEELDNQNGAISKKIEGEWNNKEKKIKTSISHMKEENISHVQTYRNITEELRTQEITLYYKRMIPSF</sequence>
<dbReference type="Proteomes" id="UP000288024">
    <property type="component" value="Unassembled WGS sequence"/>
</dbReference>
<reference evidence="1 2" key="1">
    <citation type="submission" date="2019-01" db="EMBL/GenBank/DDBJ databases">
        <title>Bacillus sp. M5HDSG1-1, whole genome shotgun sequence.</title>
        <authorList>
            <person name="Tuo L."/>
        </authorList>
    </citation>
    <scope>NUCLEOTIDE SEQUENCE [LARGE SCALE GENOMIC DNA]</scope>
    <source>
        <strain evidence="1 2">M5HDSG1-1</strain>
    </source>
</reference>
<gene>
    <name evidence="1" type="ORF">EM808_27270</name>
</gene>
<keyword evidence="2" id="KW-1185">Reference proteome</keyword>
<accession>A0A437K2V5</accession>